<evidence type="ECO:0000256" key="2">
    <source>
        <dbReference type="ARBA" id="ARBA00022649"/>
    </source>
</evidence>
<name>A0A1W1CQZ5_9ZZZZ</name>
<protein>
    <submittedName>
        <fullName evidence="3">DNA-damage-inducible protein J</fullName>
    </submittedName>
</protein>
<dbReference type="GO" id="GO:0006351">
    <property type="term" value="P:DNA-templated transcription"/>
    <property type="evidence" value="ECO:0007669"/>
    <property type="project" value="TreeGrafter"/>
</dbReference>
<dbReference type="PIRSF" id="PIRSF003108">
    <property type="entry name" value="DinJ"/>
    <property type="match status" value="1"/>
</dbReference>
<dbReference type="EMBL" id="FPHI01000040">
    <property type="protein sequence ID" value="SFV68101.1"/>
    <property type="molecule type" value="Genomic_DNA"/>
</dbReference>
<keyword evidence="2" id="KW-1277">Toxin-antitoxin system</keyword>
<proteinExistence type="inferred from homology"/>
<dbReference type="InterPro" id="IPR013321">
    <property type="entry name" value="Arc_rbn_hlx_hlx"/>
</dbReference>
<dbReference type="GO" id="GO:0044010">
    <property type="term" value="P:single-species biofilm formation"/>
    <property type="evidence" value="ECO:0007669"/>
    <property type="project" value="InterPro"/>
</dbReference>
<dbReference type="PANTHER" id="PTHR38781:SF1">
    <property type="entry name" value="ANTITOXIN DINJ-RELATED"/>
    <property type="match status" value="1"/>
</dbReference>
<sequence length="83" mass="9330">MKTQTTIRVEETNYHKAKSILDQMGMSYSQAIGVFNSMIVLNKGLPFEVKIPNAQTEKALKELEEKKGETFSSVDALFDDLDS</sequence>
<evidence type="ECO:0000256" key="1">
    <source>
        <dbReference type="ARBA" id="ARBA00010562"/>
    </source>
</evidence>
<dbReference type="InterPro" id="IPR026262">
    <property type="entry name" value="DinJ"/>
</dbReference>
<dbReference type="GO" id="GO:0015643">
    <property type="term" value="F:toxic substance binding"/>
    <property type="evidence" value="ECO:0007669"/>
    <property type="project" value="InterPro"/>
</dbReference>
<dbReference type="GO" id="GO:0006355">
    <property type="term" value="P:regulation of DNA-templated transcription"/>
    <property type="evidence" value="ECO:0007669"/>
    <property type="project" value="InterPro"/>
</dbReference>
<dbReference type="AlphaFoldDB" id="A0A1W1CQZ5"/>
<accession>A0A1W1CQZ5</accession>
<dbReference type="Pfam" id="PF04221">
    <property type="entry name" value="RelB"/>
    <property type="match status" value="1"/>
</dbReference>
<dbReference type="GO" id="GO:0000987">
    <property type="term" value="F:cis-regulatory region sequence-specific DNA binding"/>
    <property type="evidence" value="ECO:0007669"/>
    <property type="project" value="InterPro"/>
</dbReference>
<organism evidence="3">
    <name type="scientific">hydrothermal vent metagenome</name>
    <dbReference type="NCBI Taxonomy" id="652676"/>
    <lineage>
        <taxon>unclassified sequences</taxon>
        <taxon>metagenomes</taxon>
        <taxon>ecological metagenomes</taxon>
    </lineage>
</organism>
<dbReference type="Gene3D" id="1.10.1220.10">
    <property type="entry name" value="Met repressor-like"/>
    <property type="match status" value="1"/>
</dbReference>
<dbReference type="NCBIfam" id="TIGR02384">
    <property type="entry name" value="RelB_DinJ"/>
    <property type="match status" value="1"/>
</dbReference>
<reference evidence="3" key="1">
    <citation type="submission" date="2016-10" db="EMBL/GenBank/DDBJ databases">
        <authorList>
            <person name="de Groot N.N."/>
        </authorList>
    </citation>
    <scope>NUCLEOTIDE SEQUENCE</scope>
</reference>
<dbReference type="InterPro" id="IPR007337">
    <property type="entry name" value="RelB/DinJ"/>
</dbReference>
<evidence type="ECO:0000313" key="3">
    <source>
        <dbReference type="EMBL" id="SFV68101.1"/>
    </source>
</evidence>
<gene>
    <name evidence="3" type="ORF">MNB_SV-3-1259</name>
</gene>
<dbReference type="PANTHER" id="PTHR38781">
    <property type="entry name" value="ANTITOXIN DINJ-RELATED"/>
    <property type="match status" value="1"/>
</dbReference>
<comment type="similarity">
    <text evidence="1">Belongs to the RelB/DinJ antitoxin family.</text>
</comment>